<dbReference type="AlphaFoldDB" id="S4P7Z4"/>
<accession>S4P7Z4</accession>
<reference evidence="1" key="2">
    <citation type="submission" date="2013-05" db="EMBL/GenBank/DDBJ databases">
        <authorList>
            <person name="Carter J.-M."/>
            <person name="Baker S.C."/>
            <person name="Pink R."/>
            <person name="Carter D.R.F."/>
            <person name="Collins A."/>
            <person name="Tomlin J."/>
            <person name="Gibbs M."/>
            <person name="Breuker C.J."/>
        </authorList>
    </citation>
    <scope>NUCLEOTIDE SEQUENCE</scope>
    <source>
        <tissue evidence="1">Ovary</tissue>
    </source>
</reference>
<dbReference type="EMBL" id="GAIX01004374">
    <property type="protein sequence ID" value="JAA88186.1"/>
    <property type="molecule type" value="Transcribed_RNA"/>
</dbReference>
<proteinExistence type="predicted"/>
<sequence>MAVEVCTNFSLRAMCVCVYICTKDNFFMADWRSGQPCVILNQRLWVRFPQLEDVCVMNIYIYPCIWMLNCLVQLHADKRMSDNPE</sequence>
<evidence type="ECO:0000313" key="1">
    <source>
        <dbReference type="EMBL" id="JAA88186.1"/>
    </source>
</evidence>
<organism evidence="1">
    <name type="scientific">Pararge aegeria</name>
    <name type="common">speckled wood butterfly</name>
    <dbReference type="NCBI Taxonomy" id="116150"/>
    <lineage>
        <taxon>Eukaryota</taxon>
        <taxon>Metazoa</taxon>
        <taxon>Ecdysozoa</taxon>
        <taxon>Arthropoda</taxon>
        <taxon>Hexapoda</taxon>
        <taxon>Insecta</taxon>
        <taxon>Pterygota</taxon>
        <taxon>Neoptera</taxon>
        <taxon>Endopterygota</taxon>
        <taxon>Lepidoptera</taxon>
        <taxon>Glossata</taxon>
        <taxon>Ditrysia</taxon>
        <taxon>Papilionoidea</taxon>
        <taxon>Nymphalidae</taxon>
        <taxon>Satyrinae</taxon>
        <taxon>Satyrini</taxon>
        <taxon>Parargina</taxon>
        <taxon>Pararge</taxon>
    </lineage>
</organism>
<reference evidence="1" key="1">
    <citation type="journal article" date="2013" name="BMC Genomics">
        <title>Unscrambling butterfly oogenesis.</title>
        <authorList>
            <person name="Carter J.M."/>
            <person name="Baker S.C."/>
            <person name="Pink R."/>
            <person name="Carter D.R."/>
            <person name="Collins A."/>
            <person name="Tomlin J."/>
            <person name="Gibbs M."/>
            <person name="Breuker C.J."/>
        </authorList>
    </citation>
    <scope>NUCLEOTIDE SEQUENCE</scope>
    <source>
        <tissue evidence="1">Ovary</tissue>
    </source>
</reference>
<name>S4P7Z4_9NEOP</name>
<protein>
    <submittedName>
        <fullName evidence="1">Uncharacterized protein</fullName>
    </submittedName>
</protein>